<dbReference type="GO" id="GO:0016020">
    <property type="term" value="C:membrane"/>
    <property type="evidence" value="ECO:0007669"/>
    <property type="project" value="InterPro"/>
</dbReference>
<feature type="region of interest" description="Disordered" evidence="2">
    <location>
        <begin position="378"/>
        <end position="413"/>
    </location>
</feature>
<dbReference type="CDD" id="cd16894">
    <property type="entry name" value="MltD-like"/>
    <property type="match status" value="1"/>
</dbReference>
<name>A0A4V0NDL4_SORCE</name>
<comment type="similarity">
    <text evidence="1">Belongs to the transglycosylase Slt family.</text>
</comment>
<evidence type="ECO:0000259" key="3">
    <source>
        <dbReference type="Pfam" id="PF01464"/>
    </source>
</evidence>
<dbReference type="GO" id="GO:0046872">
    <property type="term" value="F:metal ion binding"/>
    <property type="evidence" value="ECO:0007669"/>
    <property type="project" value="InterPro"/>
</dbReference>
<dbReference type="GO" id="GO:0016798">
    <property type="term" value="F:hydrolase activity, acting on glycosyl bonds"/>
    <property type="evidence" value="ECO:0007669"/>
    <property type="project" value="UniProtKB-KW"/>
</dbReference>
<dbReference type="AlphaFoldDB" id="A0A4V0NDL4"/>
<dbReference type="InterPro" id="IPR007863">
    <property type="entry name" value="Peptidase_M16_C"/>
</dbReference>
<dbReference type="PANTHER" id="PTHR37423:SF2">
    <property type="entry name" value="MEMBRANE-BOUND LYTIC MUREIN TRANSGLYCOSYLASE C"/>
    <property type="match status" value="1"/>
</dbReference>
<dbReference type="PANTHER" id="PTHR37423">
    <property type="entry name" value="SOLUBLE LYTIC MUREIN TRANSGLYCOSYLASE-RELATED"/>
    <property type="match status" value="1"/>
</dbReference>
<dbReference type="Gene3D" id="3.30.830.10">
    <property type="entry name" value="Metalloenzyme, LuxS/M16 peptidase-like"/>
    <property type="match status" value="1"/>
</dbReference>
<evidence type="ECO:0000313" key="5">
    <source>
        <dbReference type="EMBL" id="AUX23082.1"/>
    </source>
</evidence>
<sequence length="956" mass="99818">MIWARRAALGIGLGALILASGAAVGRAPSLRASLSAAYRAFQDPSLLDRAPTDAPPADACPPPPVGDAPRALTTLLVREFQPATDDDLDDPEGATLATLTMPDLGVPLTRRTMRFVRFFARSEEGRAVFLRRYRRAGAYRDLIERSLREAGLPEDLLWVAAVESGFDPRAVSPAGAAGLWQFMPRTGEAYGLERSDWIDARMSLARATHAATAHLRDLYERFGRWDLALAAYNLGHEGVLRALSQVAATRDPEARGPIGFAELAQAGAIPRETADYVPQIVAFGLVAANRARFGLDLPDVAPLPALDLGEVAVPPGTRLRTIARAAGISTAVLREHNPELLRDRVPPGRVDHLISLPAERVARALALFPAYLEHEELGDDEPSGLGSPTPSLGAALGLGDAPLPPRPASLGRNRLPLFAPPGQTPAPMPLLGNPEALEAKLPVMMIGSGVGWRPAFEDDPLGVMSGRLVATSTFDGEGGPGARSALKGREAAIEKQLGFLAELGREQVQRFRLPSGVAVELRQDPAAPLVSISAAVAVPARSPGGAGSDGPALASEARVAITVPPRDLAVGVELIAARLRLLLGEASAARLAELRRQASAASRRALERTPYGLSWIALGEALFPAGHPLEGTLIGARDDARAASELLLTESLPRERAAAQATIALSGDVTRAAVEQALARSLQRVVAAPERPVPPHPRDERIVIEDAVPAPRLLYGWIAPPEAGADEASLRVAMEILTGPRVARLAKALVVEGQLASGVTGRLSLGARASVVAVELAPAPSRDLAEVEQRLEAELAALATSGPTWKELSLAKALLKLDLEKALARRTAVAAPPASLRPVTDLRLRAALDPDSLPRLLRALEEVGPADVRAVVARTFAREHRVSITTWPRGAQSGSALAVAGSAPPAPASLAPAPPAPALLAPAPPAPASLAPAPPAPASLAPAPPAPASLAPAPAP</sequence>
<dbReference type="SUPFAM" id="SSF63411">
    <property type="entry name" value="LuxS/MPP-like metallohydrolase"/>
    <property type="match status" value="2"/>
</dbReference>
<dbReference type="SUPFAM" id="SSF53955">
    <property type="entry name" value="Lysozyme-like"/>
    <property type="match status" value="1"/>
</dbReference>
<proteinExistence type="inferred from homology"/>
<evidence type="ECO:0000313" key="6">
    <source>
        <dbReference type="Proteomes" id="UP000295781"/>
    </source>
</evidence>
<gene>
    <name evidence="5" type="primary">mltC</name>
    <name evidence="5" type="ORF">SOCEGT47_036010</name>
</gene>
<dbReference type="Gene3D" id="1.10.530.10">
    <property type="match status" value="1"/>
</dbReference>
<protein>
    <submittedName>
        <fullName evidence="5">Murein transglycosylase</fullName>
        <ecNumber evidence="5">3.2.1.-</ecNumber>
    </submittedName>
</protein>
<dbReference type="Pfam" id="PF01464">
    <property type="entry name" value="SLT"/>
    <property type="match status" value="1"/>
</dbReference>
<dbReference type="InterPro" id="IPR000189">
    <property type="entry name" value="Transglyc_AS"/>
</dbReference>
<dbReference type="GO" id="GO:0008933">
    <property type="term" value="F:peptidoglycan lytic transglycosylase activity"/>
    <property type="evidence" value="ECO:0007669"/>
    <property type="project" value="InterPro"/>
</dbReference>
<dbReference type="GO" id="GO:0000270">
    <property type="term" value="P:peptidoglycan metabolic process"/>
    <property type="evidence" value="ECO:0007669"/>
    <property type="project" value="InterPro"/>
</dbReference>
<feature type="domain" description="Transglycosylase SLT" evidence="3">
    <location>
        <begin position="146"/>
        <end position="249"/>
    </location>
</feature>
<evidence type="ECO:0000256" key="1">
    <source>
        <dbReference type="ARBA" id="ARBA00007734"/>
    </source>
</evidence>
<feature type="region of interest" description="Disordered" evidence="2">
    <location>
        <begin position="897"/>
        <end position="956"/>
    </location>
</feature>
<organism evidence="5 6">
    <name type="scientific">Sorangium cellulosum</name>
    <name type="common">Polyangium cellulosum</name>
    <dbReference type="NCBI Taxonomy" id="56"/>
    <lineage>
        <taxon>Bacteria</taxon>
        <taxon>Pseudomonadati</taxon>
        <taxon>Myxococcota</taxon>
        <taxon>Polyangia</taxon>
        <taxon>Polyangiales</taxon>
        <taxon>Polyangiaceae</taxon>
        <taxon>Sorangium</taxon>
    </lineage>
</organism>
<feature type="compositionally biased region" description="Low complexity" evidence="2">
    <location>
        <begin position="392"/>
        <end position="401"/>
    </location>
</feature>
<feature type="domain" description="Peptidase M16 C-terminal" evidence="4">
    <location>
        <begin position="659"/>
        <end position="815"/>
    </location>
</feature>
<reference evidence="5 6" key="1">
    <citation type="submission" date="2015-09" db="EMBL/GenBank/DDBJ databases">
        <title>Sorangium comparison.</title>
        <authorList>
            <person name="Zaburannyi N."/>
            <person name="Bunk B."/>
            <person name="Overmann J."/>
            <person name="Mueller R."/>
        </authorList>
    </citation>
    <scope>NUCLEOTIDE SEQUENCE [LARGE SCALE GENOMIC DNA]</scope>
    <source>
        <strain evidence="5 6">So ceGT47</strain>
    </source>
</reference>
<dbReference type="InterPro" id="IPR023346">
    <property type="entry name" value="Lysozyme-like_dom_sf"/>
</dbReference>
<feature type="compositionally biased region" description="Pro residues" evidence="2">
    <location>
        <begin position="904"/>
        <end position="956"/>
    </location>
</feature>
<accession>A0A4V0NDL4</accession>
<dbReference type="InterPro" id="IPR011249">
    <property type="entry name" value="Metalloenz_LuxS/M16"/>
</dbReference>
<dbReference type="InterPro" id="IPR008258">
    <property type="entry name" value="Transglycosylase_SLT_dom_1"/>
</dbReference>
<dbReference type="EMBL" id="CP012670">
    <property type="protein sequence ID" value="AUX23082.1"/>
    <property type="molecule type" value="Genomic_DNA"/>
</dbReference>
<keyword evidence="5" id="KW-0378">Hydrolase</keyword>
<evidence type="ECO:0000259" key="4">
    <source>
        <dbReference type="Pfam" id="PF05193"/>
    </source>
</evidence>
<dbReference type="Proteomes" id="UP000295781">
    <property type="component" value="Chromosome"/>
</dbReference>
<evidence type="ECO:0000256" key="2">
    <source>
        <dbReference type="SAM" id="MobiDB-lite"/>
    </source>
</evidence>
<dbReference type="Pfam" id="PF05193">
    <property type="entry name" value="Peptidase_M16_C"/>
    <property type="match status" value="1"/>
</dbReference>
<keyword evidence="5" id="KW-0326">Glycosidase</keyword>
<dbReference type="RefSeq" id="WP_242516306.1">
    <property type="nucleotide sequence ID" value="NZ_CP012670.1"/>
</dbReference>
<dbReference type="EC" id="3.2.1.-" evidence="5"/>
<dbReference type="PROSITE" id="PS00922">
    <property type="entry name" value="TRANSGLYCOSYLASE"/>
    <property type="match status" value="1"/>
</dbReference>